<protein>
    <submittedName>
        <fullName evidence="1">Uncharacterized protein</fullName>
    </submittedName>
</protein>
<evidence type="ECO:0000313" key="1">
    <source>
        <dbReference type="EMBL" id="KAK7835512.1"/>
    </source>
</evidence>
<proteinExistence type="predicted"/>
<dbReference type="EMBL" id="PKMF04000370">
    <property type="protein sequence ID" value="KAK7835512.1"/>
    <property type="molecule type" value="Genomic_DNA"/>
</dbReference>
<evidence type="ECO:0000313" key="2">
    <source>
        <dbReference type="Proteomes" id="UP000237347"/>
    </source>
</evidence>
<dbReference type="AlphaFoldDB" id="A0AAW0K988"/>
<name>A0AAW0K988_QUESU</name>
<comment type="caution">
    <text evidence="1">The sequence shown here is derived from an EMBL/GenBank/DDBJ whole genome shotgun (WGS) entry which is preliminary data.</text>
</comment>
<keyword evidence="2" id="KW-1185">Reference proteome</keyword>
<reference evidence="1 2" key="1">
    <citation type="journal article" date="2018" name="Sci. Data">
        <title>The draft genome sequence of cork oak.</title>
        <authorList>
            <person name="Ramos A.M."/>
            <person name="Usie A."/>
            <person name="Barbosa P."/>
            <person name="Barros P.M."/>
            <person name="Capote T."/>
            <person name="Chaves I."/>
            <person name="Simoes F."/>
            <person name="Abreu I."/>
            <person name="Carrasquinho I."/>
            <person name="Faro C."/>
            <person name="Guimaraes J.B."/>
            <person name="Mendonca D."/>
            <person name="Nobrega F."/>
            <person name="Rodrigues L."/>
            <person name="Saibo N.J.M."/>
            <person name="Varela M.C."/>
            <person name="Egas C."/>
            <person name="Matos J."/>
            <person name="Miguel C.M."/>
            <person name="Oliveira M.M."/>
            <person name="Ricardo C.P."/>
            <person name="Goncalves S."/>
        </authorList>
    </citation>
    <scope>NUCLEOTIDE SEQUENCE [LARGE SCALE GENOMIC DNA]</scope>
    <source>
        <strain evidence="2">cv. HL8</strain>
    </source>
</reference>
<sequence length="42" mass="4556">MTGFNKYQYVAICFTRTALVTGSLPTPPAHSAASPSFLPRKQ</sequence>
<dbReference type="Proteomes" id="UP000237347">
    <property type="component" value="Unassembled WGS sequence"/>
</dbReference>
<gene>
    <name evidence="1" type="ORF">CFP56_023443</name>
</gene>
<organism evidence="1 2">
    <name type="scientific">Quercus suber</name>
    <name type="common">Cork oak</name>
    <dbReference type="NCBI Taxonomy" id="58331"/>
    <lineage>
        <taxon>Eukaryota</taxon>
        <taxon>Viridiplantae</taxon>
        <taxon>Streptophyta</taxon>
        <taxon>Embryophyta</taxon>
        <taxon>Tracheophyta</taxon>
        <taxon>Spermatophyta</taxon>
        <taxon>Magnoliopsida</taxon>
        <taxon>eudicotyledons</taxon>
        <taxon>Gunneridae</taxon>
        <taxon>Pentapetalae</taxon>
        <taxon>rosids</taxon>
        <taxon>fabids</taxon>
        <taxon>Fagales</taxon>
        <taxon>Fagaceae</taxon>
        <taxon>Quercus</taxon>
    </lineage>
</organism>
<accession>A0AAW0K988</accession>